<dbReference type="Proteomes" id="UP000553034">
    <property type="component" value="Unassembled WGS sequence"/>
</dbReference>
<organism evidence="1 2">
    <name type="scientific">Mesonia hippocampi</name>
    <dbReference type="NCBI Taxonomy" id="1628250"/>
    <lineage>
        <taxon>Bacteria</taxon>
        <taxon>Pseudomonadati</taxon>
        <taxon>Bacteroidota</taxon>
        <taxon>Flavobacteriia</taxon>
        <taxon>Flavobacteriales</taxon>
        <taxon>Flavobacteriaceae</taxon>
        <taxon>Mesonia</taxon>
    </lineage>
</organism>
<dbReference type="EMBL" id="JACIFO010000001">
    <property type="protein sequence ID" value="MBB4118163.1"/>
    <property type="molecule type" value="Genomic_DNA"/>
</dbReference>
<accession>A0A840ENG9</accession>
<reference evidence="1 2" key="1">
    <citation type="submission" date="2020-08" db="EMBL/GenBank/DDBJ databases">
        <title>Genomic Encyclopedia of Type Strains, Phase IV (KMG-IV): sequencing the most valuable type-strain genomes for metagenomic binning, comparative biology and taxonomic classification.</title>
        <authorList>
            <person name="Goeker M."/>
        </authorList>
    </citation>
    <scope>NUCLEOTIDE SEQUENCE [LARGE SCALE GENOMIC DNA]</scope>
    <source>
        <strain evidence="1 2">DSM 29568</strain>
    </source>
</reference>
<gene>
    <name evidence="1" type="ORF">GGR32_000435</name>
</gene>
<name>A0A840ENG9_9FLAO</name>
<protein>
    <submittedName>
        <fullName evidence="1">Uncharacterized protein</fullName>
    </submittedName>
</protein>
<evidence type="ECO:0000313" key="1">
    <source>
        <dbReference type="EMBL" id="MBB4118163.1"/>
    </source>
</evidence>
<proteinExistence type="predicted"/>
<keyword evidence="2" id="KW-1185">Reference proteome</keyword>
<evidence type="ECO:0000313" key="2">
    <source>
        <dbReference type="Proteomes" id="UP000553034"/>
    </source>
</evidence>
<comment type="caution">
    <text evidence="1">The sequence shown here is derived from an EMBL/GenBank/DDBJ whole genome shotgun (WGS) entry which is preliminary data.</text>
</comment>
<sequence>MKKVRDVIGIDVSKKTIMPLYTTVGNMQYFQMMKRDYFSPK</sequence>
<dbReference type="AlphaFoldDB" id="A0A840ENG9"/>